<dbReference type="RefSeq" id="WP_283716238.1">
    <property type="nucleotide sequence ID" value="NZ_JASJND010000006.1"/>
</dbReference>
<dbReference type="CDD" id="cd06261">
    <property type="entry name" value="TM_PBP2"/>
    <property type="match status" value="1"/>
</dbReference>
<feature type="transmembrane region" description="Helical" evidence="7">
    <location>
        <begin position="306"/>
        <end position="329"/>
    </location>
</feature>
<comment type="subcellular location">
    <subcellularLocation>
        <location evidence="1 7">Cell membrane</location>
        <topology evidence="1 7">Multi-pass membrane protein</topology>
    </subcellularLocation>
</comment>
<dbReference type="EMBL" id="JASJND010000006">
    <property type="protein sequence ID" value="MDJ1114586.1"/>
    <property type="molecule type" value="Genomic_DNA"/>
</dbReference>
<keyword evidence="5 7" id="KW-1133">Transmembrane helix</keyword>
<dbReference type="PANTHER" id="PTHR43163">
    <property type="entry name" value="DIPEPTIDE TRANSPORT SYSTEM PERMEASE PROTEIN DPPB-RELATED"/>
    <property type="match status" value="1"/>
</dbReference>
<dbReference type="InterPro" id="IPR035906">
    <property type="entry name" value="MetI-like_sf"/>
</dbReference>
<evidence type="ECO:0000256" key="8">
    <source>
        <dbReference type="SAM" id="MobiDB-lite"/>
    </source>
</evidence>
<gene>
    <name evidence="10" type="ORF">QNI14_08980</name>
</gene>
<evidence type="ECO:0000256" key="5">
    <source>
        <dbReference type="ARBA" id="ARBA00022989"/>
    </source>
</evidence>
<proteinExistence type="inferred from homology"/>
<feature type="transmembrane region" description="Helical" evidence="7">
    <location>
        <begin position="159"/>
        <end position="187"/>
    </location>
</feature>
<sequence length="340" mass="34055">MTLTAAAGTRTPTRGARVSGAAARRAGRTAGAALAQAAVVLVAASFVTFALGAASGSDPAAVALGDMATPEDVARLNAEFGVDRPFFERYATWLGGAVVGDLGRSWFTGIPVAQSIIAALPVSLSIAAGATLVALVLGGVSGALAAVRRGTWIDRVISTGNAALATIPAFVAGIALILLFGFAFPILPVGGYVPPAVSVTAWLACLVLPAVSLSLDAAADLSRQLRTGLVAALDENFVVGARMHGFGGARIVWRHALPNAAAPALATLGLHVPRLVGGAVITEAVFGMPGLGQLARSSALQGDVPVVQGVLLVSVTIVVLTAVALNLVLARLNPSERSAA</sequence>
<name>A0ABT6ZF29_9MICO</name>
<feature type="transmembrane region" description="Helical" evidence="7">
    <location>
        <begin position="199"/>
        <end position="219"/>
    </location>
</feature>
<dbReference type="SUPFAM" id="SSF161098">
    <property type="entry name" value="MetI-like"/>
    <property type="match status" value="1"/>
</dbReference>
<evidence type="ECO:0000256" key="4">
    <source>
        <dbReference type="ARBA" id="ARBA00022692"/>
    </source>
</evidence>
<evidence type="ECO:0000256" key="2">
    <source>
        <dbReference type="ARBA" id="ARBA00022448"/>
    </source>
</evidence>
<dbReference type="Pfam" id="PF00528">
    <property type="entry name" value="BPD_transp_1"/>
    <property type="match status" value="1"/>
</dbReference>
<dbReference type="Gene3D" id="1.10.3720.10">
    <property type="entry name" value="MetI-like"/>
    <property type="match status" value="1"/>
</dbReference>
<dbReference type="Pfam" id="PF19300">
    <property type="entry name" value="BPD_transp_1_N"/>
    <property type="match status" value="1"/>
</dbReference>
<dbReference type="InterPro" id="IPR000515">
    <property type="entry name" value="MetI-like"/>
</dbReference>
<keyword evidence="2 7" id="KW-0813">Transport</keyword>
<protein>
    <submittedName>
        <fullName evidence="10">ABC transporter permease</fullName>
    </submittedName>
</protein>
<keyword evidence="6 7" id="KW-0472">Membrane</keyword>
<evidence type="ECO:0000313" key="10">
    <source>
        <dbReference type="EMBL" id="MDJ1114586.1"/>
    </source>
</evidence>
<evidence type="ECO:0000256" key="6">
    <source>
        <dbReference type="ARBA" id="ARBA00023136"/>
    </source>
</evidence>
<feature type="region of interest" description="Disordered" evidence="8">
    <location>
        <begin position="1"/>
        <end position="21"/>
    </location>
</feature>
<dbReference type="Proteomes" id="UP001321481">
    <property type="component" value="Unassembled WGS sequence"/>
</dbReference>
<dbReference type="PANTHER" id="PTHR43163:SF6">
    <property type="entry name" value="DIPEPTIDE TRANSPORT SYSTEM PERMEASE PROTEIN DPPB-RELATED"/>
    <property type="match status" value="1"/>
</dbReference>
<comment type="similarity">
    <text evidence="7">Belongs to the binding-protein-dependent transport system permease family.</text>
</comment>
<keyword evidence="4 7" id="KW-0812">Transmembrane</keyword>
<accession>A0ABT6ZF29</accession>
<reference evidence="10 11" key="1">
    <citation type="submission" date="2023-05" db="EMBL/GenBank/DDBJ databases">
        <title>Microbacterium dauci sp.nov., Isolated from Carrot Rhizosphere Soil.</title>
        <authorList>
            <person name="Xiao Z."/>
            <person name="Zheng J."/>
        </authorList>
    </citation>
    <scope>NUCLEOTIDE SEQUENCE [LARGE SCALE GENOMIC DNA]</scope>
    <source>
        <strain evidence="10 11">LX3-4</strain>
    </source>
</reference>
<evidence type="ECO:0000256" key="7">
    <source>
        <dbReference type="RuleBase" id="RU363032"/>
    </source>
</evidence>
<keyword evidence="11" id="KW-1185">Reference proteome</keyword>
<comment type="caution">
    <text evidence="10">The sequence shown here is derived from an EMBL/GenBank/DDBJ whole genome shotgun (WGS) entry which is preliminary data.</text>
</comment>
<feature type="domain" description="ABC transmembrane type-1" evidence="9">
    <location>
        <begin position="120"/>
        <end position="329"/>
    </location>
</feature>
<evidence type="ECO:0000313" key="11">
    <source>
        <dbReference type="Proteomes" id="UP001321481"/>
    </source>
</evidence>
<evidence type="ECO:0000256" key="3">
    <source>
        <dbReference type="ARBA" id="ARBA00022475"/>
    </source>
</evidence>
<organism evidence="10 11">
    <name type="scientific">Microbacterium dauci</name>
    <dbReference type="NCBI Taxonomy" id="3048008"/>
    <lineage>
        <taxon>Bacteria</taxon>
        <taxon>Bacillati</taxon>
        <taxon>Actinomycetota</taxon>
        <taxon>Actinomycetes</taxon>
        <taxon>Micrococcales</taxon>
        <taxon>Microbacteriaceae</taxon>
        <taxon>Microbacterium</taxon>
    </lineage>
</organism>
<keyword evidence="3" id="KW-1003">Cell membrane</keyword>
<feature type="transmembrane region" description="Helical" evidence="7">
    <location>
        <begin position="116"/>
        <end position="147"/>
    </location>
</feature>
<feature type="transmembrane region" description="Helical" evidence="7">
    <location>
        <begin position="275"/>
        <end position="294"/>
    </location>
</feature>
<evidence type="ECO:0000256" key="1">
    <source>
        <dbReference type="ARBA" id="ARBA00004651"/>
    </source>
</evidence>
<dbReference type="InterPro" id="IPR045621">
    <property type="entry name" value="BPD_transp_1_N"/>
</dbReference>
<dbReference type="PROSITE" id="PS50928">
    <property type="entry name" value="ABC_TM1"/>
    <property type="match status" value="1"/>
</dbReference>
<evidence type="ECO:0000259" key="9">
    <source>
        <dbReference type="PROSITE" id="PS50928"/>
    </source>
</evidence>
<feature type="transmembrane region" description="Helical" evidence="7">
    <location>
        <begin position="33"/>
        <end position="54"/>
    </location>
</feature>